<gene>
    <name evidence="1" type="ORF">Pint_33696</name>
</gene>
<reference evidence="2" key="1">
    <citation type="journal article" date="2023" name="G3 (Bethesda)">
        <title>Genome assembly and association tests identify interacting loci associated with vigor, precocity, and sex in interspecific pistachio rootstocks.</title>
        <authorList>
            <person name="Palmer W."/>
            <person name="Jacygrad E."/>
            <person name="Sagayaradj S."/>
            <person name="Cavanaugh K."/>
            <person name="Han R."/>
            <person name="Bertier L."/>
            <person name="Beede B."/>
            <person name="Kafkas S."/>
            <person name="Golino D."/>
            <person name="Preece J."/>
            <person name="Michelmore R."/>
        </authorList>
    </citation>
    <scope>NUCLEOTIDE SEQUENCE [LARGE SCALE GENOMIC DNA]</scope>
</reference>
<accession>A0ACC0X560</accession>
<evidence type="ECO:0000313" key="1">
    <source>
        <dbReference type="EMBL" id="KAJ0009996.1"/>
    </source>
</evidence>
<name>A0ACC0X560_9ROSI</name>
<organism evidence="1 2">
    <name type="scientific">Pistacia integerrima</name>
    <dbReference type="NCBI Taxonomy" id="434235"/>
    <lineage>
        <taxon>Eukaryota</taxon>
        <taxon>Viridiplantae</taxon>
        <taxon>Streptophyta</taxon>
        <taxon>Embryophyta</taxon>
        <taxon>Tracheophyta</taxon>
        <taxon>Spermatophyta</taxon>
        <taxon>Magnoliopsida</taxon>
        <taxon>eudicotyledons</taxon>
        <taxon>Gunneridae</taxon>
        <taxon>Pentapetalae</taxon>
        <taxon>rosids</taxon>
        <taxon>malvids</taxon>
        <taxon>Sapindales</taxon>
        <taxon>Anacardiaceae</taxon>
        <taxon>Pistacia</taxon>
    </lineage>
</organism>
<comment type="caution">
    <text evidence="1">The sequence shown here is derived from an EMBL/GenBank/DDBJ whole genome shotgun (WGS) entry which is preliminary data.</text>
</comment>
<dbReference type="Proteomes" id="UP001163603">
    <property type="component" value="Chromosome 14"/>
</dbReference>
<proteinExistence type="predicted"/>
<protein>
    <submittedName>
        <fullName evidence="1">Uncharacterized protein</fullName>
    </submittedName>
</protein>
<keyword evidence="2" id="KW-1185">Reference proteome</keyword>
<evidence type="ECO:0000313" key="2">
    <source>
        <dbReference type="Proteomes" id="UP001163603"/>
    </source>
</evidence>
<sequence length="129" mass="15217">MDFVRKTSVLLIQLMYRALKLIFSTMNVVMPGKLVEALVVELLLTENGRGIQEVKEMKELLTRKKHMIHGQEMRNHKVRGLTAVFGAMMNSSSWILIHNHLPRKDEHLGKRRSHWTLKMWMKQKKNQSR</sequence>
<dbReference type="EMBL" id="CM047749">
    <property type="protein sequence ID" value="KAJ0009996.1"/>
    <property type="molecule type" value="Genomic_DNA"/>
</dbReference>